<dbReference type="Proteomes" id="UP000694906">
    <property type="component" value="Unplaced"/>
</dbReference>
<evidence type="ECO:0000256" key="1">
    <source>
        <dbReference type="SAM" id="MobiDB-lite"/>
    </source>
</evidence>
<feature type="region of interest" description="Disordered" evidence="1">
    <location>
        <begin position="85"/>
        <end position="173"/>
    </location>
</feature>
<evidence type="ECO:0000313" key="2">
    <source>
        <dbReference type="Proteomes" id="UP000694906"/>
    </source>
</evidence>
<accession>A0AAX6R1I7</accession>
<name>A0AAX6R1I7_HETGA</name>
<proteinExistence type="predicted"/>
<sequence length="208" mass="23012">MLFFTTAMCGRAINTRSTKPLPRPFGSCTLHTPEFSSVRLHAQPFCLCEDRGAERVGTFKYAGGRKGYIKPGAQTVWKRARLSASWERPSAEPRQAMENAESAGSARCRPPPSQVPDRPTQCGAADSGSAGFWRPWEARGEREEQAPRHPTEAMPGGQGMTAAPGKLSQYRHPVRKSTKEMIYRLRTRKAKLEAIAIVQTIMAKIKAL</sequence>
<dbReference type="CTD" id="134701"/>
<dbReference type="RefSeq" id="XP_012933407.1">
    <property type="nucleotide sequence ID" value="XM_013077953.2"/>
</dbReference>
<dbReference type="KEGG" id="hgl:101709331"/>
<gene>
    <name evidence="3" type="primary">Ripply2</name>
</gene>
<keyword evidence="2" id="KW-1185">Reference proteome</keyword>
<dbReference type="AlphaFoldDB" id="A0AAX6R1I7"/>
<evidence type="ECO:0000313" key="3">
    <source>
        <dbReference type="RefSeq" id="XP_012933407.1"/>
    </source>
</evidence>
<protein>
    <submittedName>
        <fullName evidence="3">Protein ripply2</fullName>
    </submittedName>
</protein>
<organism evidence="2 3">
    <name type="scientific">Heterocephalus glaber</name>
    <name type="common">Naked mole rat</name>
    <dbReference type="NCBI Taxonomy" id="10181"/>
    <lineage>
        <taxon>Eukaryota</taxon>
        <taxon>Metazoa</taxon>
        <taxon>Chordata</taxon>
        <taxon>Craniata</taxon>
        <taxon>Vertebrata</taxon>
        <taxon>Euteleostomi</taxon>
        <taxon>Mammalia</taxon>
        <taxon>Eutheria</taxon>
        <taxon>Euarchontoglires</taxon>
        <taxon>Glires</taxon>
        <taxon>Rodentia</taxon>
        <taxon>Hystricomorpha</taxon>
        <taxon>Bathyergidae</taxon>
        <taxon>Heterocephalus</taxon>
    </lineage>
</organism>
<dbReference type="GeneID" id="101709331"/>
<reference evidence="3" key="1">
    <citation type="submission" date="2025-08" db="UniProtKB">
        <authorList>
            <consortium name="RefSeq"/>
        </authorList>
    </citation>
    <scope>IDENTIFICATION</scope>
</reference>
<feature type="compositionally biased region" description="Basic and acidic residues" evidence="1">
    <location>
        <begin position="136"/>
        <end position="151"/>
    </location>
</feature>